<evidence type="ECO:0000256" key="4">
    <source>
        <dbReference type="ARBA" id="ARBA00022723"/>
    </source>
</evidence>
<keyword evidence="6" id="KW-0408">Iron</keyword>
<proteinExistence type="inferred from homology"/>
<evidence type="ECO:0000256" key="2">
    <source>
        <dbReference type="ARBA" id="ARBA00010617"/>
    </source>
</evidence>
<evidence type="ECO:0000256" key="1">
    <source>
        <dbReference type="ARBA" id="ARBA00001971"/>
    </source>
</evidence>
<evidence type="ECO:0000256" key="7">
    <source>
        <dbReference type="ARBA" id="ARBA00023033"/>
    </source>
</evidence>
<keyword evidence="9" id="KW-1185">Reference proteome</keyword>
<dbReference type="Proteomes" id="UP000228758">
    <property type="component" value="Unassembled WGS sequence"/>
</dbReference>
<evidence type="ECO:0000256" key="6">
    <source>
        <dbReference type="ARBA" id="ARBA00023004"/>
    </source>
</evidence>
<accession>A0A2M9CL93</accession>
<organism evidence="8 9">
    <name type="scientific">Diaminobutyricimonas aerilata</name>
    <dbReference type="NCBI Taxonomy" id="1162967"/>
    <lineage>
        <taxon>Bacteria</taxon>
        <taxon>Bacillati</taxon>
        <taxon>Actinomycetota</taxon>
        <taxon>Actinomycetes</taxon>
        <taxon>Micrococcales</taxon>
        <taxon>Microbacteriaceae</taxon>
        <taxon>Diaminobutyricimonas</taxon>
    </lineage>
</organism>
<name>A0A2M9CL93_9MICO</name>
<dbReference type="GO" id="GO:0005506">
    <property type="term" value="F:iron ion binding"/>
    <property type="evidence" value="ECO:0007669"/>
    <property type="project" value="InterPro"/>
</dbReference>
<dbReference type="InterPro" id="IPR001128">
    <property type="entry name" value="Cyt_P450"/>
</dbReference>
<evidence type="ECO:0000256" key="5">
    <source>
        <dbReference type="ARBA" id="ARBA00023002"/>
    </source>
</evidence>
<dbReference type="SUPFAM" id="SSF48264">
    <property type="entry name" value="Cytochrome P450"/>
    <property type="match status" value="1"/>
</dbReference>
<dbReference type="GO" id="GO:0020037">
    <property type="term" value="F:heme binding"/>
    <property type="evidence" value="ECO:0007669"/>
    <property type="project" value="InterPro"/>
</dbReference>
<dbReference type="GO" id="GO:0004497">
    <property type="term" value="F:monooxygenase activity"/>
    <property type="evidence" value="ECO:0007669"/>
    <property type="project" value="UniProtKB-KW"/>
</dbReference>
<dbReference type="InterPro" id="IPR036396">
    <property type="entry name" value="Cyt_P450_sf"/>
</dbReference>
<dbReference type="RefSeq" id="WP_245866748.1">
    <property type="nucleotide sequence ID" value="NZ_PGFF01000001.1"/>
</dbReference>
<dbReference type="EMBL" id="PGFF01000001">
    <property type="protein sequence ID" value="PJJ72639.1"/>
    <property type="molecule type" value="Genomic_DNA"/>
</dbReference>
<dbReference type="CDD" id="cd11067">
    <property type="entry name" value="CYP152"/>
    <property type="match status" value="1"/>
</dbReference>
<keyword evidence="3" id="KW-0349">Heme</keyword>
<comment type="cofactor">
    <cofactor evidence="1">
        <name>heme</name>
        <dbReference type="ChEBI" id="CHEBI:30413"/>
    </cofactor>
</comment>
<evidence type="ECO:0000313" key="9">
    <source>
        <dbReference type="Proteomes" id="UP000228758"/>
    </source>
</evidence>
<protein>
    <submittedName>
        <fullName evidence="8">Fatty-acid peroxygenase</fullName>
    </submittedName>
</protein>
<comment type="similarity">
    <text evidence="2">Belongs to the cytochrome P450 family.</text>
</comment>
<reference evidence="8 9" key="1">
    <citation type="submission" date="2017-11" db="EMBL/GenBank/DDBJ databases">
        <title>Genomic Encyclopedia of Archaeal and Bacterial Type Strains, Phase II (KMG-II): From Individual Species to Whole Genera.</title>
        <authorList>
            <person name="Goeker M."/>
        </authorList>
    </citation>
    <scope>NUCLEOTIDE SEQUENCE [LARGE SCALE GENOMIC DNA]</scope>
    <source>
        <strain evidence="8 9">DSM 27393</strain>
    </source>
</reference>
<sequence length="427" mass="48177">MTIPRIPGDQSIAFLTEGYRFASRRFDQVEGDAFATRLMGRPVSFLRGPDAARFFYEGGRFTRDRALPRSVLHTLQDEGSVQTLVGHAHGHRKAMFLDLMTEAGVRRLRDAFAEEWLRCVDGWATRDRVVLQRELPLPLTRAACRWVGVPTGDDGARAHEFAEMVARAGTFGPANWYARALRRRTERWAQQLIRDVREGILPVDDDTPAAAIARHRDERGEELPVEVAAVELLNVLRPTVAVGRYLVFVAWALHRHPNWRIRFAAGDDAFVYPFAQEVRRFFPFFPVVGGRAARASEFAGHSFEAGDWVMLDLFGTDRHPGVWPDADRFRPERFHHGAPGLNELVPQGGGHPHDGHRCPGEDPTIELIAEFARLLTRETEYEVPEQDLRISLRRMPAQPQSGMVLTHVRRKDASAVRGTAPVGPHTT</sequence>
<evidence type="ECO:0000256" key="3">
    <source>
        <dbReference type="ARBA" id="ARBA00022617"/>
    </source>
</evidence>
<keyword evidence="5" id="KW-0560">Oxidoreductase</keyword>
<dbReference type="GO" id="GO:0016125">
    <property type="term" value="P:sterol metabolic process"/>
    <property type="evidence" value="ECO:0007669"/>
    <property type="project" value="TreeGrafter"/>
</dbReference>
<dbReference type="Pfam" id="PF00067">
    <property type="entry name" value="p450"/>
    <property type="match status" value="1"/>
</dbReference>
<comment type="caution">
    <text evidence="8">The sequence shown here is derived from an EMBL/GenBank/DDBJ whole genome shotgun (WGS) entry which is preliminary data.</text>
</comment>
<dbReference type="AlphaFoldDB" id="A0A2M9CL93"/>
<keyword evidence="4" id="KW-0479">Metal-binding</keyword>
<dbReference type="GO" id="GO:0016705">
    <property type="term" value="F:oxidoreductase activity, acting on paired donors, with incorporation or reduction of molecular oxygen"/>
    <property type="evidence" value="ECO:0007669"/>
    <property type="project" value="InterPro"/>
</dbReference>
<keyword evidence="7" id="KW-0503">Monooxygenase</keyword>
<dbReference type="Gene3D" id="1.10.630.10">
    <property type="entry name" value="Cytochrome P450"/>
    <property type="match status" value="1"/>
</dbReference>
<gene>
    <name evidence="8" type="ORF">CLV46_2213</name>
</gene>
<dbReference type="PANTHER" id="PTHR24286:SF24">
    <property type="entry name" value="LANOSTEROL 14-ALPHA DEMETHYLASE"/>
    <property type="match status" value="1"/>
</dbReference>
<evidence type="ECO:0000313" key="8">
    <source>
        <dbReference type="EMBL" id="PJJ72639.1"/>
    </source>
</evidence>
<dbReference type="PANTHER" id="PTHR24286">
    <property type="entry name" value="CYTOCHROME P450 26"/>
    <property type="match status" value="1"/>
</dbReference>